<protein>
    <submittedName>
        <fullName evidence="1">Uncharacterized protein</fullName>
    </submittedName>
</protein>
<proteinExistence type="predicted"/>
<gene>
    <name evidence="1" type="ORF">JYE49_09950</name>
</gene>
<evidence type="ECO:0000313" key="2">
    <source>
        <dbReference type="Proteomes" id="UP000682782"/>
    </source>
</evidence>
<organism evidence="1 2">
    <name type="scientific">Aristaeella hokkaidonensis</name>
    <dbReference type="NCBI Taxonomy" id="3046382"/>
    <lineage>
        <taxon>Bacteria</taxon>
        <taxon>Bacillati</taxon>
        <taxon>Bacillota</taxon>
        <taxon>Clostridia</taxon>
        <taxon>Eubacteriales</taxon>
        <taxon>Aristaeellaceae</taxon>
        <taxon>Aristaeella</taxon>
    </lineage>
</organism>
<keyword evidence="2" id="KW-1185">Reference proteome</keyword>
<accession>A0AC61MUV7</accession>
<sequence>MNCEFTSSSGYLLPLNSSPRQVMTLNVTLDGEPMQAQVEIRYLPAPDQWFFSLRDHATGELLVNMIPLICSRGEVNDLLLPFRHLREGKGVGSLICLRAGEETESPDPAAGNLQEFSILWSDRMLN</sequence>
<name>A0AC61MUV7_9FIRM</name>
<reference evidence="1" key="1">
    <citation type="submission" date="2021-01" db="EMBL/GenBank/DDBJ databases">
        <title>Complete genome sequence of Clostridiales bacterium R-7.</title>
        <authorList>
            <person name="Mahoney-Kurpe S.C."/>
            <person name="Palevich N."/>
            <person name="Koike S."/>
            <person name="Moon C.D."/>
            <person name="Attwood G.T."/>
        </authorList>
    </citation>
    <scope>NUCLEOTIDE SEQUENCE</scope>
    <source>
        <strain evidence="1">R-7</strain>
    </source>
</reference>
<dbReference type="EMBL" id="CP068393">
    <property type="protein sequence ID" value="QUC66190.1"/>
    <property type="molecule type" value="Genomic_DNA"/>
</dbReference>
<evidence type="ECO:0000313" key="1">
    <source>
        <dbReference type="EMBL" id="QUC66190.1"/>
    </source>
</evidence>
<dbReference type="Proteomes" id="UP000682782">
    <property type="component" value="Chromosome"/>
</dbReference>